<accession>A0AA87ZHR8</accession>
<dbReference type="AlphaFoldDB" id="A0AA87ZHR8"/>
<keyword evidence="2" id="KW-1185">Reference proteome</keyword>
<evidence type="ECO:0000313" key="1">
    <source>
        <dbReference type="EMBL" id="GMN37154.1"/>
    </source>
</evidence>
<protein>
    <submittedName>
        <fullName evidence="1">Uncharacterized protein</fullName>
    </submittedName>
</protein>
<dbReference type="EMBL" id="BTGU01000006">
    <property type="protein sequence ID" value="GMN37154.1"/>
    <property type="molecule type" value="Genomic_DNA"/>
</dbReference>
<sequence>MAPVATPSVVGLSGGGWQVAPPSITCKREAPRNDGDTGMVSAAGTPMLKYNRTNGVTPRVPDPNQGAVRLLSLAPAGASPVRVVSRTWPRGALVGPGHAPRGDVLGAQSSRGTRITLARRWILIGCPCSPRTPSDPVVGHTLSRYRGSWR</sequence>
<reference evidence="1" key="1">
    <citation type="submission" date="2023-07" db="EMBL/GenBank/DDBJ databases">
        <title>draft genome sequence of fig (Ficus carica).</title>
        <authorList>
            <person name="Takahashi T."/>
            <person name="Nishimura K."/>
        </authorList>
    </citation>
    <scope>NUCLEOTIDE SEQUENCE</scope>
</reference>
<dbReference type="Proteomes" id="UP001187192">
    <property type="component" value="Unassembled WGS sequence"/>
</dbReference>
<gene>
    <name evidence="1" type="ORF">TIFTF001_006592</name>
</gene>
<proteinExistence type="predicted"/>
<comment type="caution">
    <text evidence="1">The sequence shown here is derived from an EMBL/GenBank/DDBJ whole genome shotgun (WGS) entry which is preliminary data.</text>
</comment>
<organism evidence="1 2">
    <name type="scientific">Ficus carica</name>
    <name type="common">Common fig</name>
    <dbReference type="NCBI Taxonomy" id="3494"/>
    <lineage>
        <taxon>Eukaryota</taxon>
        <taxon>Viridiplantae</taxon>
        <taxon>Streptophyta</taxon>
        <taxon>Embryophyta</taxon>
        <taxon>Tracheophyta</taxon>
        <taxon>Spermatophyta</taxon>
        <taxon>Magnoliopsida</taxon>
        <taxon>eudicotyledons</taxon>
        <taxon>Gunneridae</taxon>
        <taxon>Pentapetalae</taxon>
        <taxon>rosids</taxon>
        <taxon>fabids</taxon>
        <taxon>Rosales</taxon>
        <taxon>Moraceae</taxon>
        <taxon>Ficeae</taxon>
        <taxon>Ficus</taxon>
    </lineage>
</organism>
<evidence type="ECO:0000313" key="2">
    <source>
        <dbReference type="Proteomes" id="UP001187192"/>
    </source>
</evidence>
<name>A0AA87ZHR8_FICCA</name>